<keyword evidence="3" id="KW-1185">Reference proteome</keyword>
<organism evidence="2 3">
    <name type="scientific">Solanum verrucosum</name>
    <dbReference type="NCBI Taxonomy" id="315347"/>
    <lineage>
        <taxon>Eukaryota</taxon>
        <taxon>Viridiplantae</taxon>
        <taxon>Streptophyta</taxon>
        <taxon>Embryophyta</taxon>
        <taxon>Tracheophyta</taxon>
        <taxon>Spermatophyta</taxon>
        <taxon>Magnoliopsida</taxon>
        <taxon>eudicotyledons</taxon>
        <taxon>Gunneridae</taxon>
        <taxon>Pentapetalae</taxon>
        <taxon>asterids</taxon>
        <taxon>lamiids</taxon>
        <taxon>Solanales</taxon>
        <taxon>Solanaceae</taxon>
        <taxon>Solanoideae</taxon>
        <taxon>Solaneae</taxon>
        <taxon>Solanum</taxon>
    </lineage>
</organism>
<evidence type="ECO:0000256" key="1">
    <source>
        <dbReference type="SAM" id="MobiDB-lite"/>
    </source>
</evidence>
<dbReference type="Proteomes" id="UP001234989">
    <property type="component" value="Chromosome 1"/>
</dbReference>
<proteinExistence type="predicted"/>
<feature type="compositionally biased region" description="Polar residues" evidence="1">
    <location>
        <begin position="1"/>
        <end position="11"/>
    </location>
</feature>
<reference evidence="2" key="1">
    <citation type="submission" date="2023-08" db="EMBL/GenBank/DDBJ databases">
        <title>A de novo genome assembly of Solanum verrucosum Schlechtendal, a Mexican diploid species geographically isolated from the other diploid A-genome species in potato relatives.</title>
        <authorList>
            <person name="Hosaka K."/>
        </authorList>
    </citation>
    <scope>NUCLEOTIDE SEQUENCE</scope>
    <source>
        <tissue evidence="2">Young leaves</tissue>
    </source>
</reference>
<protein>
    <submittedName>
        <fullName evidence="2">Uncharacterized protein</fullName>
    </submittedName>
</protein>
<evidence type="ECO:0000313" key="2">
    <source>
        <dbReference type="EMBL" id="WMV08515.1"/>
    </source>
</evidence>
<feature type="region of interest" description="Disordered" evidence="1">
    <location>
        <begin position="1"/>
        <end position="33"/>
    </location>
</feature>
<accession>A0AAF0TCT6</accession>
<gene>
    <name evidence="2" type="ORF">MTR67_001900</name>
</gene>
<name>A0AAF0TCT6_SOLVR</name>
<evidence type="ECO:0000313" key="3">
    <source>
        <dbReference type="Proteomes" id="UP001234989"/>
    </source>
</evidence>
<sequence>MNSIQSPSNSKMPPRRANTRNQPAAPADPLNEQSMNAEFRAAYQVLAQAMITQFVERQGITKDLCQLASLGVRLLESPDEGVIVQNAAESSLVVEVKEK</sequence>
<dbReference type="AlphaFoldDB" id="A0AAF0TCT6"/>
<dbReference type="EMBL" id="CP133612">
    <property type="protein sequence ID" value="WMV08515.1"/>
    <property type="molecule type" value="Genomic_DNA"/>
</dbReference>